<keyword evidence="3" id="KW-1185">Reference proteome</keyword>
<accession>A0AAD5DKB2</accession>
<dbReference type="Proteomes" id="UP001205105">
    <property type="component" value="Unassembled WGS sequence"/>
</dbReference>
<feature type="region of interest" description="Disordered" evidence="1">
    <location>
        <begin position="381"/>
        <end position="406"/>
    </location>
</feature>
<evidence type="ECO:0000313" key="2">
    <source>
        <dbReference type="EMBL" id="KAI7839217.1"/>
    </source>
</evidence>
<protein>
    <submittedName>
        <fullName evidence="2">Uncharacterized protein</fullName>
    </submittedName>
</protein>
<dbReference type="SUPFAM" id="SSF48403">
    <property type="entry name" value="Ankyrin repeat"/>
    <property type="match status" value="1"/>
</dbReference>
<comment type="caution">
    <text evidence="2">The sequence shown here is derived from an EMBL/GenBank/DDBJ whole genome shotgun (WGS) entry which is preliminary data.</text>
</comment>
<dbReference type="Gene3D" id="1.25.40.20">
    <property type="entry name" value="Ankyrin repeat-containing domain"/>
    <property type="match status" value="2"/>
</dbReference>
<evidence type="ECO:0000313" key="3">
    <source>
        <dbReference type="Proteomes" id="UP001205105"/>
    </source>
</evidence>
<gene>
    <name evidence="2" type="ORF">COHA_007030</name>
</gene>
<organism evidence="2 3">
    <name type="scientific">Chlorella ohadii</name>
    <dbReference type="NCBI Taxonomy" id="2649997"/>
    <lineage>
        <taxon>Eukaryota</taxon>
        <taxon>Viridiplantae</taxon>
        <taxon>Chlorophyta</taxon>
        <taxon>core chlorophytes</taxon>
        <taxon>Trebouxiophyceae</taxon>
        <taxon>Chlorellales</taxon>
        <taxon>Chlorellaceae</taxon>
        <taxon>Chlorella clade</taxon>
        <taxon>Chlorella</taxon>
    </lineage>
</organism>
<sequence length="619" mass="65225">MAGDEEQVEQAVNFKQEIAVRSLFSSLPLHELLAFLRMRDAKGCSRVHTAAAAGDSAMLASLLAASPDQLQLGDSMGRPPLAVAVAHWRPEAVALLLRQLWGAGWAARAEAAKQALPYVLSQPPPGGEQPARQAALAAVVDALRTAEAVHPPRVLGVAQRLLLAGARLDEQCAAASLYGIPGLRGATAVGYLCSVAMEVSGGAQLAALALVDMLLQAGASPSARNQAGNGPLHIAAGALYSVCHGFPAAAPAATASFTALLHRLLTAGADVGEENTAGYTPLGKLLCCGSLVSLSQAVLDGVRALLAVGSTLAAAGGGRAWKAVLSAALTATGETEPWYAGTGAAEQRQLCDELLRTLLDPNALDAGQATEAAQLIEATLDEDEEDDAELLTDEEEDEAVQEAGAAERERKRRRWCARRLGTRLELAAACQSALRQSVKLHDPLLTRRLLAAGAAPGGGPGQALMEELLDEWGLLSHMVSLQQEERRPVLCWLFDTAEALLGAGTQPLPDMYYFEVAASWSFPWLGLMESVLAGRRWSPTGHQDYPAPFRAAARTLLLINGTRGFGCAPRQPRRSPRRPAQPSTAGRSMSLPAEVLQHILALAASPLSLWLKMMPEADF</sequence>
<proteinExistence type="predicted"/>
<dbReference type="InterPro" id="IPR036770">
    <property type="entry name" value="Ankyrin_rpt-contain_sf"/>
</dbReference>
<feature type="compositionally biased region" description="Acidic residues" evidence="1">
    <location>
        <begin position="381"/>
        <end position="400"/>
    </location>
</feature>
<name>A0AAD5DKB2_9CHLO</name>
<dbReference type="AlphaFoldDB" id="A0AAD5DKB2"/>
<feature type="region of interest" description="Disordered" evidence="1">
    <location>
        <begin position="565"/>
        <end position="587"/>
    </location>
</feature>
<reference evidence="2" key="1">
    <citation type="submission" date="2020-11" db="EMBL/GenBank/DDBJ databases">
        <title>Chlorella ohadii genome sequencing and assembly.</title>
        <authorList>
            <person name="Murik O."/>
            <person name="Treves H."/>
            <person name="Kedem I."/>
            <person name="Shotland Y."/>
            <person name="Kaplan A."/>
        </authorList>
    </citation>
    <scope>NUCLEOTIDE SEQUENCE</scope>
    <source>
        <strain evidence="2">1</strain>
    </source>
</reference>
<dbReference type="EMBL" id="JADXDR010000105">
    <property type="protein sequence ID" value="KAI7839217.1"/>
    <property type="molecule type" value="Genomic_DNA"/>
</dbReference>
<evidence type="ECO:0000256" key="1">
    <source>
        <dbReference type="SAM" id="MobiDB-lite"/>
    </source>
</evidence>